<keyword evidence="4" id="KW-0479">Metal-binding</keyword>
<evidence type="ECO:0000256" key="2">
    <source>
        <dbReference type="ARBA" id="ARBA00007814"/>
    </source>
</evidence>
<dbReference type="Proteomes" id="UP000624325">
    <property type="component" value="Unassembled WGS sequence"/>
</dbReference>
<dbReference type="EMBL" id="BONC01000057">
    <property type="protein sequence ID" value="GIF59985.1"/>
    <property type="molecule type" value="Genomic_DNA"/>
</dbReference>
<dbReference type="PANTHER" id="PTHR14202:SF0">
    <property type="entry name" value="RNA-BINDING PROTEIN RO60"/>
    <property type="match status" value="1"/>
</dbReference>
<dbReference type="InterPro" id="IPR040322">
    <property type="entry name" value="TROVE2"/>
</dbReference>
<evidence type="ECO:0000256" key="6">
    <source>
        <dbReference type="ARBA" id="ARBA00023274"/>
    </source>
</evidence>
<reference evidence="8 9" key="1">
    <citation type="submission" date="2021-01" db="EMBL/GenBank/DDBJ databases">
        <title>Whole genome shotgun sequence of Asanoa iriomotensis NBRC 100142.</title>
        <authorList>
            <person name="Komaki H."/>
            <person name="Tamura T."/>
        </authorList>
    </citation>
    <scope>NUCLEOTIDE SEQUENCE [LARGE SCALE GENOMIC DNA]</scope>
    <source>
        <strain evidence="8 9">NBRC 100142</strain>
    </source>
</reference>
<dbReference type="InterPro" id="IPR008858">
    <property type="entry name" value="TROVE_dom"/>
</dbReference>
<comment type="subcellular location">
    <subcellularLocation>
        <location evidence="1">Cytoplasm</location>
    </subcellularLocation>
</comment>
<protein>
    <submittedName>
        <fullName evidence="8">RNA-binding protein</fullName>
    </submittedName>
</protein>
<keyword evidence="6" id="KW-0687">Ribonucleoprotein</keyword>
<dbReference type="Pfam" id="PF05731">
    <property type="entry name" value="TROVE"/>
    <property type="match status" value="1"/>
</dbReference>
<dbReference type="Gene3D" id="3.40.50.410">
    <property type="entry name" value="von Willebrand factor, type A domain"/>
    <property type="match status" value="1"/>
</dbReference>
<evidence type="ECO:0000256" key="3">
    <source>
        <dbReference type="ARBA" id="ARBA00022490"/>
    </source>
</evidence>
<organism evidence="8 9">
    <name type="scientific">Asanoa iriomotensis</name>
    <dbReference type="NCBI Taxonomy" id="234613"/>
    <lineage>
        <taxon>Bacteria</taxon>
        <taxon>Bacillati</taxon>
        <taxon>Actinomycetota</taxon>
        <taxon>Actinomycetes</taxon>
        <taxon>Micromonosporales</taxon>
        <taxon>Micromonosporaceae</taxon>
        <taxon>Asanoa</taxon>
    </lineage>
</organism>
<comment type="similarity">
    <text evidence="2">Belongs to the Ro 60 kDa family.</text>
</comment>
<evidence type="ECO:0000313" key="8">
    <source>
        <dbReference type="EMBL" id="GIF59985.1"/>
    </source>
</evidence>
<keyword evidence="9" id="KW-1185">Reference proteome</keyword>
<comment type="caution">
    <text evidence="8">The sequence shown here is derived from an EMBL/GenBank/DDBJ whole genome shotgun (WGS) entry which is preliminary data.</text>
</comment>
<sequence>MSKFNSTKNRVATGSSPVAAGAVPAGVTFEGAPGYARDQKSELFLLAVTNMVGESTFYEAAGDRDSRYAALVRAVAVADPQWLAGFLGWLRTDANLRSASLVGGLEAAKAMVAAGVPGGRQIVASVLRRADEPGEALAYWTSRYGRAIPKPVKRGVADAVARLYTEHGLLKYDTASKGFRFADVIDLVHPTPAAPWQGDLFLTALERRHNRDEVVRASLPMVAANAALRRAAADDPGVLLAADRLRAAGMTWEDALSLAGDRLDKAALWTALIPGMGFMSLSRNLRNFDRAGVSDEVAASVAARIADPGQVATSRQLPMRFLSAYRAAPSLRWAYPLEQAIGHALASVPRLAGRTLVLVDTSGSMHSTFSKDGTLLRWDAAVVFGVALAQRCAYADVVSFSTGSRVFPLRPGESLLRSIERWKTDGFFMGYGTATAEALRAHFAGHDRVVVVTDEQASAGGVVDTAVPPTVPMYTWNLAGYRFGHAPSGTANRHTFGGLTDQAFRMIPLLEGGRDADWPWAVG</sequence>
<accession>A0ABQ4CB41</accession>
<proteinExistence type="inferred from homology"/>
<dbReference type="InterPro" id="IPR037214">
    <property type="entry name" value="TROVE_dom_sf"/>
</dbReference>
<keyword evidence="5" id="KW-0694">RNA-binding</keyword>
<gene>
    <name evidence="8" type="ORF">Air01nite_60800</name>
</gene>
<evidence type="ECO:0000313" key="9">
    <source>
        <dbReference type="Proteomes" id="UP000624325"/>
    </source>
</evidence>
<dbReference type="SUPFAM" id="SSF53300">
    <property type="entry name" value="vWA-like"/>
    <property type="match status" value="1"/>
</dbReference>
<evidence type="ECO:0000256" key="5">
    <source>
        <dbReference type="ARBA" id="ARBA00022884"/>
    </source>
</evidence>
<evidence type="ECO:0000259" key="7">
    <source>
        <dbReference type="PROSITE" id="PS50988"/>
    </source>
</evidence>
<dbReference type="PANTHER" id="PTHR14202">
    <property type="entry name" value="60 KDA RIBONUCLEOPROTEIN SSA/RO"/>
    <property type="match status" value="1"/>
</dbReference>
<dbReference type="PROSITE" id="PS50988">
    <property type="entry name" value="TROVE"/>
    <property type="match status" value="1"/>
</dbReference>
<evidence type="ECO:0000256" key="1">
    <source>
        <dbReference type="ARBA" id="ARBA00004496"/>
    </source>
</evidence>
<keyword evidence="3" id="KW-0963">Cytoplasm</keyword>
<evidence type="ECO:0000256" key="4">
    <source>
        <dbReference type="ARBA" id="ARBA00022723"/>
    </source>
</evidence>
<dbReference type="InterPro" id="IPR036465">
    <property type="entry name" value="vWFA_dom_sf"/>
</dbReference>
<feature type="domain" description="TROVE" evidence="7">
    <location>
        <begin position="26"/>
        <end position="353"/>
    </location>
</feature>
<name>A0ABQ4CB41_9ACTN</name>
<dbReference type="SUPFAM" id="SSF140864">
    <property type="entry name" value="TROVE domain-like"/>
    <property type="match status" value="1"/>
</dbReference>